<sequence>MKLTAPVFRLKREARTLARNKSIALSRALDAIAVREGFRSWSHLASAVRDQGPSVRLLSALEPGDMVILGARPGHGKTVLGLELLAEAAKAGRTSVFFSSECSYRDVRMKLSASGYRDPEKSGAFRIRLSDNVCAEKIEETLADAVPGSIAVIDYLQVMDQHRSQPPLGAQIEQLRQFANKRRITLVFLSQVHRSFDPEIRSLPGFSDIRTTNPVDLSHFNKGCFLHDGEMMLSGH</sequence>
<dbReference type="GO" id="GO:0005829">
    <property type="term" value="C:cytosol"/>
    <property type="evidence" value="ECO:0007669"/>
    <property type="project" value="TreeGrafter"/>
</dbReference>
<dbReference type="NCBIfam" id="NF004629">
    <property type="entry name" value="PRK05973.1"/>
    <property type="match status" value="1"/>
</dbReference>
<dbReference type="STRING" id="187304.B0E33_28100"/>
<reference evidence="3" key="1">
    <citation type="submission" date="2015-07" db="EMBL/GenBank/DDBJ databases">
        <authorList>
            <person name="Rodrigo-Torres Lidia"/>
            <person name="Arahal R.David."/>
        </authorList>
    </citation>
    <scope>NUCLEOTIDE SEQUENCE [LARGE SCALE GENOMIC DNA]</scope>
    <source>
        <strain evidence="3">CECT 4801</strain>
    </source>
</reference>
<name>A0A0M6XX24_9HYPH</name>
<dbReference type="InterPro" id="IPR027417">
    <property type="entry name" value="P-loop_NTPase"/>
</dbReference>
<keyword evidence="2" id="KW-0067">ATP-binding</keyword>
<accession>A0A0M6XX24</accession>
<dbReference type="Gene3D" id="3.40.50.300">
    <property type="entry name" value="P-loop containing nucleotide triphosphate hydrolases"/>
    <property type="match status" value="1"/>
</dbReference>
<dbReference type="GO" id="GO:0006260">
    <property type="term" value="P:DNA replication"/>
    <property type="evidence" value="ECO:0007669"/>
    <property type="project" value="InterPro"/>
</dbReference>
<dbReference type="Proteomes" id="UP000048926">
    <property type="component" value="Unassembled WGS sequence"/>
</dbReference>
<dbReference type="AlphaFoldDB" id="A0A0M6XX24"/>
<dbReference type="GO" id="GO:0003678">
    <property type="term" value="F:DNA helicase activity"/>
    <property type="evidence" value="ECO:0007669"/>
    <property type="project" value="UniProtKB-EC"/>
</dbReference>
<proteinExistence type="predicted"/>
<gene>
    <name evidence="2" type="primary">dnaB</name>
    <name evidence="2" type="ORF">LAL4801_00397</name>
</gene>
<keyword evidence="2" id="KW-0378">Hydrolase</keyword>
<dbReference type="SUPFAM" id="SSF52540">
    <property type="entry name" value="P-loop containing nucleoside triphosphate hydrolases"/>
    <property type="match status" value="1"/>
</dbReference>
<keyword evidence="2" id="KW-0347">Helicase</keyword>
<evidence type="ECO:0000313" key="3">
    <source>
        <dbReference type="Proteomes" id="UP000048926"/>
    </source>
</evidence>
<dbReference type="OrthoDB" id="7357206at2"/>
<feature type="domain" description="SF4 helicase" evidence="1">
    <location>
        <begin position="57"/>
        <end position="113"/>
    </location>
</feature>
<organism evidence="2 3">
    <name type="scientific">Roseibium aggregatum</name>
    <dbReference type="NCBI Taxonomy" id="187304"/>
    <lineage>
        <taxon>Bacteria</taxon>
        <taxon>Pseudomonadati</taxon>
        <taxon>Pseudomonadota</taxon>
        <taxon>Alphaproteobacteria</taxon>
        <taxon>Hyphomicrobiales</taxon>
        <taxon>Stappiaceae</taxon>
        <taxon>Roseibium</taxon>
    </lineage>
</organism>
<dbReference type="InterPro" id="IPR007694">
    <property type="entry name" value="DNA_helicase_DnaB-like_C"/>
</dbReference>
<evidence type="ECO:0000313" key="2">
    <source>
        <dbReference type="EMBL" id="CTQ41977.1"/>
    </source>
</evidence>
<keyword evidence="3" id="KW-1185">Reference proteome</keyword>
<dbReference type="GO" id="GO:0016787">
    <property type="term" value="F:hydrolase activity"/>
    <property type="evidence" value="ECO:0007669"/>
    <property type="project" value="UniProtKB-KW"/>
</dbReference>
<dbReference type="EC" id="3.6.4.12" evidence="2"/>
<dbReference type="Pfam" id="PF03796">
    <property type="entry name" value="DnaB_C"/>
    <property type="match status" value="1"/>
</dbReference>
<keyword evidence="2" id="KW-0547">Nucleotide-binding</keyword>
<dbReference type="EMBL" id="CXST01000001">
    <property type="protein sequence ID" value="CTQ41977.1"/>
    <property type="molecule type" value="Genomic_DNA"/>
</dbReference>
<dbReference type="PANTHER" id="PTHR30153">
    <property type="entry name" value="REPLICATIVE DNA HELICASE DNAB"/>
    <property type="match status" value="1"/>
</dbReference>
<dbReference type="RefSeq" id="WP_055653886.1">
    <property type="nucleotide sequence ID" value="NZ_CXST01000001.1"/>
</dbReference>
<dbReference type="GO" id="GO:0005524">
    <property type="term" value="F:ATP binding"/>
    <property type="evidence" value="ECO:0007669"/>
    <property type="project" value="InterPro"/>
</dbReference>
<evidence type="ECO:0000259" key="1">
    <source>
        <dbReference type="Pfam" id="PF03796"/>
    </source>
</evidence>
<protein>
    <submittedName>
        <fullName evidence="2">Replicative DNA helicase</fullName>
        <ecNumber evidence="2">3.6.4.12</ecNumber>
    </submittedName>
</protein>
<dbReference type="PANTHER" id="PTHR30153:SF2">
    <property type="entry name" value="REPLICATIVE DNA HELICASE"/>
    <property type="match status" value="1"/>
</dbReference>